<dbReference type="RefSeq" id="WP_229743709.1">
    <property type="nucleotide sequence ID" value="NZ_BMJQ01000006.1"/>
</dbReference>
<evidence type="ECO:0000256" key="1">
    <source>
        <dbReference type="SAM" id="MobiDB-lite"/>
    </source>
</evidence>
<sequence>MARDKPLSRRFVLLSGGAALAGTALPRGTAAAAKPTRQARSVSTYAVHDYPTNPYLRPQGGPLPGPRPTPNTAKTGAALLTNSAPSTPNSTMSTLAAPLATTAAGTTPSTLILYDTTNTWGWLGELYAIMVANLASHFGTWTAVPVVKYTSGMLNQYSCTIYIGSTYGEPIPTAFLNDVLAGTRPVIWAYDNIWQLTAQAANFTAQYGWNWSSFDFSTVAQVDYKGQQLKRYSANGAGIMNYAVVGSNVSVLATCVRSDGTTFPWALRSGNLTYIGENPLVYISEGDRYIAFCDLLFDALAPATPTRHRALVRLEDIDPTYDPTQLRAVANYLASQGVPFGFQVIPRYLDPNGYYTGGVAQNIPLASMPAVASAFKYMLTKGGAMINHGWTHQYSNIINPFTAVTGDDFEFYRVTQNSDLTLNYQGPLPPDSKAWAMGRFTSAATDLRAAGLAFPSFVTFPGYAATATDYEVAAGIFKARAERSLYFSGLLTGAPTDYTRIVGQYFPYVVRDVYGTKVLPDNLGGIEPLAFEIFPKRLPADILADAQRNLVVRDGFASFFYHPSDSLSYLETVVSGLKDMGYTFVAPGSL</sequence>
<accession>A0A8J2YV15</accession>
<proteinExistence type="predicted"/>
<keyword evidence="2" id="KW-0732">Signal</keyword>
<evidence type="ECO:0000256" key="2">
    <source>
        <dbReference type="SAM" id="SignalP"/>
    </source>
</evidence>
<dbReference type="SUPFAM" id="SSF88713">
    <property type="entry name" value="Glycoside hydrolase/deacetylase"/>
    <property type="match status" value="1"/>
</dbReference>
<dbReference type="GO" id="GO:0005975">
    <property type="term" value="P:carbohydrate metabolic process"/>
    <property type="evidence" value="ECO:0007669"/>
    <property type="project" value="InterPro"/>
</dbReference>
<keyword evidence="4" id="KW-1185">Reference proteome</keyword>
<feature type="signal peptide" evidence="2">
    <location>
        <begin position="1"/>
        <end position="21"/>
    </location>
</feature>
<comment type="caution">
    <text evidence="3">The sequence shown here is derived from an EMBL/GenBank/DDBJ whole genome shotgun (WGS) entry which is preliminary data.</text>
</comment>
<reference evidence="3" key="2">
    <citation type="submission" date="2020-09" db="EMBL/GenBank/DDBJ databases">
        <authorList>
            <person name="Sun Q."/>
            <person name="Zhou Y."/>
        </authorList>
    </citation>
    <scope>NUCLEOTIDE SEQUENCE</scope>
    <source>
        <strain evidence="3">CGMCC 1.15725</strain>
    </source>
</reference>
<evidence type="ECO:0000313" key="3">
    <source>
        <dbReference type="EMBL" id="GGF19905.1"/>
    </source>
</evidence>
<dbReference type="InterPro" id="IPR018763">
    <property type="entry name" value="DUF2334"/>
</dbReference>
<feature type="region of interest" description="Disordered" evidence="1">
    <location>
        <begin position="53"/>
        <end position="76"/>
    </location>
</feature>
<dbReference type="Proteomes" id="UP000646365">
    <property type="component" value="Unassembled WGS sequence"/>
</dbReference>
<dbReference type="Pfam" id="PF10096">
    <property type="entry name" value="DUF2334"/>
    <property type="match status" value="1"/>
</dbReference>
<reference evidence="3" key="1">
    <citation type="journal article" date="2014" name="Int. J. Syst. Evol. Microbiol.">
        <title>Complete genome sequence of Corynebacterium casei LMG S-19264T (=DSM 44701T), isolated from a smear-ripened cheese.</title>
        <authorList>
            <consortium name="US DOE Joint Genome Institute (JGI-PGF)"/>
            <person name="Walter F."/>
            <person name="Albersmeier A."/>
            <person name="Kalinowski J."/>
            <person name="Ruckert C."/>
        </authorList>
    </citation>
    <scope>NUCLEOTIDE SEQUENCE</scope>
    <source>
        <strain evidence="3">CGMCC 1.15725</strain>
    </source>
</reference>
<dbReference type="InterPro" id="IPR011330">
    <property type="entry name" value="Glyco_hydro/deAcase_b/a-brl"/>
</dbReference>
<name>A0A8J2YV15_9PROT</name>
<dbReference type="EMBL" id="BMJQ01000006">
    <property type="protein sequence ID" value="GGF19905.1"/>
    <property type="molecule type" value="Genomic_DNA"/>
</dbReference>
<evidence type="ECO:0008006" key="5">
    <source>
        <dbReference type="Google" id="ProtNLM"/>
    </source>
</evidence>
<dbReference type="InterPro" id="IPR006311">
    <property type="entry name" value="TAT_signal"/>
</dbReference>
<dbReference type="PROSITE" id="PS51318">
    <property type="entry name" value="TAT"/>
    <property type="match status" value="1"/>
</dbReference>
<feature type="chain" id="PRO_5035244929" description="DUF2334 domain-containing protein" evidence="2">
    <location>
        <begin position="22"/>
        <end position="590"/>
    </location>
</feature>
<protein>
    <recommendedName>
        <fullName evidence="5">DUF2334 domain-containing protein</fullName>
    </recommendedName>
</protein>
<organism evidence="3 4">
    <name type="scientific">Aliidongia dinghuensis</name>
    <dbReference type="NCBI Taxonomy" id="1867774"/>
    <lineage>
        <taxon>Bacteria</taxon>
        <taxon>Pseudomonadati</taxon>
        <taxon>Pseudomonadota</taxon>
        <taxon>Alphaproteobacteria</taxon>
        <taxon>Rhodospirillales</taxon>
        <taxon>Dongiaceae</taxon>
        <taxon>Aliidongia</taxon>
    </lineage>
</organism>
<evidence type="ECO:0000313" key="4">
    <source>
        <dbReference type="Proteomes" id="UP000646365"/>
    </source>
</evidence>
<gene>
    <name evidence="3" type="ORF">GCM10011611_27360</name>
</gene>
<dbReference type="AlphaFoldDB" id="A0A8J2YV15"/>